<protein>
    <submittedName>
        <fullName evidence="2">Arm DNA-binding domain-containing protein</fullName>
    </submittedName>
</protein>
<name>A0ABV6CRR2_9SPHN</name>
<dbReference type="Proteomes" id="UP001589798">
    <property type="component" value="Unassembled WGS sequence"/>
</dbReference>
<keyword evidence="3" id="KW-1185">Reference proteome</keyword>
<gene>
    <name evidence="2" type="ORF">ACFFJC_03960</name>
</gene>
<dbReference type="GO" id="GO:0003677">
    <property type="term" value="F:DNA binding"/>
    <property type="evidence" value="ECO:0007669"/>
    <property type="project" value="UniProtKB-KW"/>
</dbReference>
<evidence type="ECO:0000313" key="3">
    <source>
        <dbReference type="Proteomes" id="UP001589798"/>
    </source>
</evidence>
<comment type="caution">
    <text evidence="2">The sequence shown here is derived from an EMBL/GenBank/DDBJ whole genome shotgun (WGS) entry which is preliminary data.</text>
</comment>
<dbReference type="InterPro" id="IPR025166">
    <property type="entry name" value="Integrase_DNA_bind_dom"/>
</dbReference>
<sequence length="89" mass="9487">SMPFGWGPSTSSQGPFLSMKPSGGKLWRVNCHIFGKEKALAVGVYPAVGLAEARRQRDEARSLCALPPRGGVVRDALAWLTGFKRACGA</sequence>
<keyword evidence="2" id="KW-0238">DNA-binding</keyword>
<dbReference type="EMBL" id="JBHLWK010000007">
    <property type="protein sequence ID" value="MFC0203424.1"/>
    <property type="molecule type" value="Genomic_DNA"/>
</dbReference>
<feature type="non-terminal residue" evidence="2">
    <location>
        <position position="1"/>
    </location>
</feature>
<accession>A0ABV6CRR2</accession>
<dbReference type="Pfam" id="PF13356">
    <property type="entry name" value="Arm-DNA-bind_3"/>
    <property type="match status" value="1"/>
</dbReference>
<evidence type="ECO:0000259" key="1">
    <source>
        <dbReference type="Pfam" id="PF13356"/>
    </source>
</evidence>
<organism evidence="2 3">
    <name type="scientific">Novosphingobium soli</name>
    <dbReference type="NCBI Taxonomy" id="574956"/>
    <lineage>
        <taxon>Bacteria</taxon>
        <taxon>Pseudomonadati</taxon>
        <taxon>Pseudomonadota</taxon>
        <taxon>Alphaproteobacteria</taxon>
        <taxon>Sphingomonadales</taxon>
        <taxon>Sphingomonadaceae</taxon>
        <taxon>Novosphingobium</taxon>
    </lineage>
</organism>
<reference evidence="2 3" key="1">
    <citation type="submission" date="2024-09" db="EMBL/GenBank/DDBJ databases">
        <authorList>
            <person name="Sun Q."/>
            <person name="Mori K."/>
        </authorList>
    </citation>
    <scope>NUCLEOTIDE SEQUENCE [LARGE SCALE GENOMIC DNA]</scope>
    <source>
        <strain evidence="2 3">CCM 7706</strain>
    </source>
</reference>
<proteinExistence type="predicted"/>
<feature type="domain" description="Integrase DNA-binding" evidence="1">
    <location>
        <begin position="13"/>
        <end position="65"/>
    </location>
</feature>
<dbReference type="InterPro" id="IPR038488">
    <property type="entry name" value="Integrase_DNA-bd_sf"/>
</dbReference>
<dbReference type="Gene3D" id="3.30.160.390">
    <property type="entry name" value="Integrase, DNA-binding domain"/>
    <property type="match status" value="1"/>
</dbReference>
<evidence type="ECO:0000313" key="2">
    <source>
        <dbReference type="EMBL" id="MFC0203424.1"/>
    </source>
</evidence>
<dbReference type="RefSeq" id="WP_379486198.1">
    <property type="nucleotide sequence ID" value="NZ_JBHLWK010000007.1"/>
</dbReference>